<evidence type="ECO:0000259" key="1">
    <source>
        <dbReference type="Pfam" id="PF02272"/>
    </source>
</evidence>
<gene>
    <name evidence="2" type="ORF">NM06_09060</name>
</gene>
<dbReference type="STRING" id="379097.SE23_19865"/>
<dbReference type="AlphaFoldDB" id="A0A0A5HXN0"/>
<reference evidence="2 3" key="1">
    <citation type="submission" date="2014-10" db="EMBL/GenBank/DDBJ databases">
        <title>Genome sequencing of Vibrio sinaloensis T08.</title>
        <authorList>
            <person name="Chan K.-G."/>
            <person name="Mohamad N.I."/>
        </authorList>
    </citation>
    <scope>NUCLEOTIDE SEQUENCE [LARGE SCALE GENOMIC DNA]</scope>
    <source>
        <strain evidence="2 3">T08</strain>
    </source>
</reference>
<dbReference type="InterPro" id="IPR038763">
    <property type="entry name" value="DHH_sf"/>
</dbReference>
<accession>A0A0A5HXN0</accession>
<feature type="domain" description="DHHA1" evidence="1">
    <location>
        <begin position="242"/>
        <end position="317"/>
    </location>
</feature>
<name>A0A0A5HXN0_PHOS4</name>
<dbReference type="Proteomes" id="UP000030451">
    <property type="component" value="Unassembled WGS sequence"/>
</dbReference>
<dbReference type="RefSeq" id="WP_038190231.1">
    <property type="nucleotide sequence ID" value="NZ_JRWP01000010.1"/>
</dbReference>
<protein>
    <submittedName>
        <fullName evidence="2">Acetyltransferase</fullName>
    </submittedName>
</protein>
<dbReference type="Pfam" id="PF02272">
    <property type="entry name" value="DHHA1"/>
    <property type="match status" value="1"/>
</dbReference>
<dbReference type="OrthoDB" id="5429547at2"/>
<evidence type="ECO:0000313" key="2">
    <source>
        <dbReference type="EMBL" id="KGY09005.1"/>
    </source>
</evidence>
<sequence length="322" mass="34689">MHYDVFNGDADGIIALLQLRLAQAIESTLVTGVKRDVQLLKTLSVSAGDTLTVLDISMAQNHAELRQALANGARVFYADHHKAGEIPDHPNLEAHIDLDANTCTALIVDELLNGRFHTWAITAAYGDNLVAKADQLADKAGLSALEKAQLKELGILINYNGYGANVGDLHYAPDDLFKALLAYDTPFALLADKSSPFYVLQSAYQQDMDLALTTEAQYQSEVLGVFELPNCAASRRISGVYGNLLANQSPERAHAVLSQNSDGTYTVSLRAPLNNKQGAGDICSQFVTGGGRAAAAGVNALPKEQLEHFIEIVEAYYRGQSI</sequence>
<dbReference type="InterPro" id="IPR003156">
    <property type="entry name" value="DHHA1_dom"/>
</dbReference>
<dbReference type="EMBL" id="JRWP01000010">
    <property type="protein sequence ID" value="KGY09005.1"/>
    <property type="molecule type" value="Genomic_DNA"/>
</dbReference>
<dbReference type="SUPFAM" id="SSF64182">
    <property type="entry name" value="DHH phosphoesterases"/>
    <property type="match status" value="1"/>
</dbReference>
<proteinExistence type="predicted"/>
<dbReference type="GO" id="GO:0003676">
    <property type="term" value="F:nucleic acid binding"/>
    <property type="evidence" value="ECO:0007669"/>
    <property type="project" value="InterPro"/>
</dbReference>
<keyword evidence="2" id="KW-0808">Transferase</keyword>
<comment type="caution">
    <text evidence="2">The sequence shown here is derived from an EMBL/GenBank/DDBJ whole genome shotgun (WGS) entry which is preliminary data.</text>
</comment>
<dbReference type="GO" id="GO:0016740">
    <property type="term" value="F:transferase activity"/>
    <property type="evidence" value="ECO:0007669"/>
    <property type="project" value="UniProtKB-KW"/>
</dbReference>
<evidence type="ECO:0000313" key="3">
    <source>
        <dbReference type="Proteomes" id="UP000030451"/>
    </source>
</evidence>
<organism evidence="2 3">
    <name type="scientific">Photobacterium sp. (strain ATCC 43367)</name>
    <dbReference type="NCBI Taxonomy" id="379097"/>
    <lineage>
        <taxon>Bacteria</taxon>
        <taxon>Pseudomonadati</taxon>
        <taxon>Pseudomonadota</taxon>
        <taxon>Gammaproteobacteria</taxon>
        <taxon>Vibrionales</taxon>
        <taxon>Vibrionaceae</taxon>
        <taxon>Vibrio</taxon>
        <taxon>Vibrio oreintalis group</taxon>
    </lineage>
</organism>